<feature type="compositionally biased region" description="Basic and acidic residues" evidence="1">
    <location>
        <begin position="138"/>
        <end position="151"/>
    </location>
</feature>
<name>A0AAD3CY65_9STRA</name>
<feature type="compositionally biased region" description="Basic and acidic residues" evidence="1">
    <location>
        <begin position="74"/>
        <end position="84"/>
    </location>
</feature>
<feature type="region of interest" description="Disordered" evidence="1">
    <location>
        <begin position="134"/>
        <end position="334"/>
    </location>
</feature>
<feature type="compositionally biased region" description="Basic and acidic residues" evidence="1">
    <location>
        <begin position="102"/>
        <end position="115"/>
    </location>
</feature>
<reference evidence="2 3" key="1">
    <citation type="journal article" date="2021" name="Sci. Rep.">
        <title>The genome of the diatom Chaetoceros tenuissimus carries an ancient integrated fragment of an extant virus.</title>
        <authorList>
            <person name="Hongo Y."/>
            <person name="Kimura K."/>
            <person name="Takaki Y."/>
            <person name="Yoshida Y."/>
            <person name="Baba S."/>
            <person name="Kobayashi G."/>
            <person name="Nagasaki K."/>
            <person name="Hano T."/>
            <person name="Tomaru Y."/>
        </authorList>
    </citation>
    <scope>NUCLEOTIDE SEQUENCE [LARGE SCALE GENOMIC DNA]</scope>
    <source>
        <strain evidence="2 3">NIES-3715</strain>
    </source>
</reference>
<comment type="caution">
    <text evidence="2">The sequence shown here is derived from an EMBL/GenBank/DDBJ whole genome shotgun (WGS) entry which is preliminary data.</text>
</comment>
<feature type="compositionally biased region" description="Acidic residues" evidence="1">
    <location>
        <begin position="64"/>
        <end position="73"/>
    </location>
</feature>
<feature type="compositionally biased region" description="Acidic residues" evidence="1">
    <location>
        <begin position="166"/>
        <end position="179"/>
    </location>
</feature>
<evidence type="ECO:0000313" key="3">
    <source>
        <dbReference type="Proteomes" id="UP001054902"/>
    </source>
</evidence>
<organism evidence="2 3">
    <name type="scientific">Chaetoceros tenuissimus</name>
    <dbReference type="NCBI Taxonomy" id="426638"/>
    <lineage>
        <taxon>Eukaryota</taxon>
        <taxon>Sar</taxon>
        <taxon>Stramenopiles</taxon>
        <taxon>Ochrophyta</taxon>
        <taxon>Bacillariophyta</taxon>
        <taxon>Coscinodiscophyceae</taxon>
        <taxon>Chaetocerotophycidae</taxon>
        <taxon>Chaetocerotales</taxon>
        <taxon>Chaetocerotaceae</taxon>
        <taxon>Chaetoceros</taxon>
    </lineage>
</organism>
<keyword evidence="3" id="KW-1185">Reference proteome</keyword>
<evidence type="ECO:0000313" key="2">
    <source>
        <dbReference type="EMBL" id="GFH54402.1"/>
    </source>
</evidence>
<feature type="compositionally biased region" description="Polar residues" evidence="1">
    <location>
        <begin position="279"/>
        <end position="298"/>
    </location>
</feature>
<accession>A0AAD3CY65</accession>
<evidence type="ECO:0000256" key="1">
    <source>
        <dbReference type="SAM" id="MobiDB-lite"/>
    </source>
</evidence>
<gene>
    <name evidence="2" type="ORF">CTEN210_10878</name>
</gene>
<feature type="region of interest" description="Disordered" evidence="1">
    <location>
        <begin position="819"/>
        <end position="844"/>
    </location>
</feature>
<sequence length="1022" mass="115184">MRKFNGQKKRYGTSAEERRQRRRARGTKANVTVPPIVNLKQDEVSQIESFEFLTQHDLCQTEGGIEEPTDDIEESKMPEPESISKKRKRRQVIQESSDDDDGISHESSLEEELKVNRQPIALSQPLAAARTRMIGNDRVSKLVSRADRKMESLTQREVQSSPSIEESQEKESDEEEEFELSPALLSPFDPQQNDITVDENAAMNDADDDATKLSRRRRASRSQSTKNKREGEDVDELGYSEHSESDSLEEDSSDDYYPSQTIPIRKKSSTKKVTKEGIGQSQLMNSVRRNPPRSSKNNADGPIVSPFPTSTRKGKQRSSRGFFSSDASNDTNNNDNIVEAEETHLSALVSTLSALKPSSTASKVNSLFKDIASSLANVDSNEKMDKTVLEIITKTNCFKDRHFSSVIDLVGQCVNYFLGKQTSARDIYGLYSNSFQLSPKASIITANCEVFEQVFGLLVALSNADCRNEEQAMTFLGYLHAIPGQKIMEYFSKSPSKVLDKLYNHVADLAIALPSLHSYPWIELSLAFIFKIRFQFLSLIDSQSSKKSEEAIQSVRSIFDAVPSECLESIEVTDPILPKKFLKMLGHQSNSVKETNFTKWSRELVLDMQNKDITSVVPTGVYVSTKDGKVTMKDTLKLHAVEYIDFNRNVITFYSDGGGMGLSQKVELDTTLEQLYSGRHYIAIPFEDLKMNVCSMSETSCNLSIPITTRTIEENNLFQVLRSQIRHKKALELTTIEVYLKREDVALVKEVLHARNIDIECDETSSESSDESTTLSGEYRQSKRVANIEYNTKFVGRIKHNKLQDAEEFVIEKITAHHGDHASPSRSFSDSSEDKENDYFDPSVYSCDSQMKETSKYVKTSGATKDKSLTQATFHDANHQCTKVRKITPAKVHSDSNASLEECVDVSYGNNDLANVFSVYEANDQSSAKELLQNEKACKLARQYRETLQILQNNAALIMDIKKEMRDIGCNLRSDLSQYDSSHSTSSENYTQEMSTLDKNEQEYNQVITNFLLAQFGTGQKK</sequence>
<feature type="compositionally biased region" description="Polar residues" evidence="1">
    <location>
        <begin position="152"/>
        <end position="162"/>
    </location>
</feature>
<dbReference type="EMBL" id="BLLK01000047">
    <property type="protein sequence ID" value="GFH54402.1"/>
    <property type="molecule type" value="Genomic_DNA"/>
</dbReference>
<dbReference type="Proteomes" id="UP001054902">
    <property type="component" value="Unassembled WGS sequence"/>
</dbReference>
<protein>
    <submittedName>
        <fullName evidence="2">Uncharacterized protein</fullName>
    </submittedName>
</protein>
<feature type="region of interest" description="Disordered" evidence="1">
    <location>
        <begin position="57"/>
        <end position="121"/>
    </location>
</feature>
<dbReference type="AlphaFoldDB" id="A0AAD3CY65"/>
<feature type="region of interest" description="Disordered" evidence="1">
    <location>
        <begin position="1"/>
        <end position="33"/>
    </location>
</feature>
<proteinExistence type="predicted"/>
<feature type="compositionally biased region" description="Low complexity" evidence="1">
    <location>
        <begin position="324"/>
        <end position="334"/>
    </location>
</feature>
<feature type="compositionally biased region" description="Basic residues" evidence="1">
    <location>
        <begin position="1"/>
        <end position="11"/>
    </location>
</feature>